<dbReference type="PANTHER" id="PTHR30319">
    <property type="entry name" value="PHENYLACETIC ACID REGULATOR-RELATED TRANSCRIPTIONAL REPRESSOR"/>
    <property type="match status" value="1"/>
</dbReference>
<evidence type="ECO:0000313" key="3">
    <source>
        <dbReference type="EMBL" id="CUK03659.1"/>
    </source>
</evidence>
<name>A0A0P1IBK4_9RHOB</name>
<dbReference type="EMBL" id="CYTW01000003">
    <property type="protein sequence ID" value="CUK03659.1"/>
    <property type="molecule type" value="Genomic_DNA"/>
</dbReference>
<dbReference type="InterPro" id="IPR036390">
    <property type="entry name" value="WH_DNA-bd_sf"/>
</dbReference>
<dbReference type="Gene3D" id="1.10.10.10">
    <property type="entry name" value="Winged helix-like DNA-binding domain superfamily/Winged helix DNA-binding domain"/>
    <property type="match status" value="1"/>
</dbReference>
<dbReference type="Gene3D" id="3.30.70.2670">
    <property type="match status" value="1"/>
</dbReference>
<dbReference type="InterPro" id="IPR036388">
    <property type="entry name" value="WH-like_DNA-bd_sf"/>
</dbReference>
<reference evidence="4" key="1">
    <citation type="submission" date="2015-09" db="EMBL/GenBank/DDBJ databases">
        <authorList>
            <person name="Rodrigo-Torres Lidia"/>
            <person name="Arahal R.David."/>
        </authorList>
    </citation>
    <scope>NUCLEOTIDE SEQUENCE [LARGE SCALE GENOMIC DNA]</scope>
    <source>
        <strain evidence="4">CECT 7735</strain>
    </source>
</reference>
<dbReference type="Gene3D" id="1.20.58.1460">
    <property type="match status" value="1"/>
</dbReference>
<feature type="domain" description="Transcriptional repressor PaaX-like N-terminal" evidence="1">
    <location>
        <begin position="37"/>
        <end position="104"/>
    </location>
</feature>
<keyword evidence="4" id="KW-1185">Reference proteome</keyword>
<gene>
    <name evidence="3" type="primary">paaX</name>
    <name evidence="3" type="ORF">PH7735_02691</name>
</gene>
<dbReference type="InterPro" id="IPR011965">
    <property type="entry name" value="PaaX_trns_reg"/>
</dbReference>
<protein>
    <submittedName>
        <fullName evidence="3">Transcriptional repressor PaaX</fullName>
    </submittedName>
</protein>
<organism evidence="3 4">
    <name type="scientific">Shimia thalassica</name>
    <dbReference type="NCBI Taxonomy" id="1715693"/>
    <lineage>
        <taxon>Bacteria</taxon>
        <taxon>Pseudomonadati</taxon>
        <taxon>Pseudomonadota</taxon>
        <taxon>Alphaproteobacteria</taxon>
        <taxon>Rhodobacterales</taxon>
        <taxon>Roseobacteraceae</taxon>
    </lineage>
</organism>
<dbReference type="Pfam" id="PF08223">
    <property type="entry name" value="PaaX_C"/>
    <property type="match status" value="1"/>
</dbReference>
<dbReference type="Proteomes" id="UP000051870">
    <property type="component" value="Unassembled WGS sequence"/>
</dbReference>
<dbReference type="STRING" id="1715693.PH7735_02691"/>
<dbReference type="AlphaFoldDB" id="A0A0P1IBK4"/>
<sequence length="281" mass="31432">MVITVSGFYNEVMEDAEKNWFQHAITVLTYNRNQRVWSVIVTLFGDLVQGHGDKISGSALSAIIEPMGIKPEALRVALFRLRNDGWLASEKAGRSSFYFLTEHGLRESEAATPRIYARTPTPISEWRLVVQDVVRMAARQSAEKEMRHAGCLVVAPGVFLAPVDGTQPDIDGFVMTGRADTIPEWLRARTSPPELVSAYQDLEAALDAFCDLMKSAPALSPAQVATLRTVIVHNWRKALLSHPELPEVFFTKEWRGEACRTKVMQTLDRLGRPTLDTLNPR</sequence>
<evidence type="ECO:0000259" key="1">
    <source>
        <dbReference type="Pfam" id="PF07848"/>
    </source>
</evidence>
<accession>A0A0P1IBK4</accession>
<dbReference type="InterPro" id="IPR013225">
    <property type="entry name" value="PaaX_C"/>
</dbReference>
<dbReference type="InterPro" id="IPR012906">
    <property type="entry name" value="PaaX-like_N"/>
</dbReference>
<evidence type="ECO:0000259" key="2">
    <source>
        <dbReference type="Pfam" id="PF08223"/>
    </source>
</evidence>
<dbReference type="PANTHER" id="PTHR30319:SF1">
    <property type="entry name" value="TRANSCRIPTIONAL REPRESSOR PAAX"/>
    <property type="match status" value="1"/>
</dbReference>
<feature type="domain" description="Transcriptional repressor PaaX-like C-terminal" evidence="2">
    <location>
        <begin position="194"/>
        <end position="270"/>
    </location>
</feature>
<proteinExistence type="predicted"/>
<dbReference type="PIRSF" id="PIRSF020623">
    <property type="entry name" value="PaaX"/>
    <property type="match status" value="1"/>
</dbReference>
<dbReference type="Pfam" id="PF07848">
    <property type="entry name" value="PaaX"/>
    <property type="match status" value="1"/>
</dbReference>
<evidence type="ECO:0000313" key="4">
    <source>
        <dbReference type="Proteomes" id="UP000051870"/>
    </source>
</evidence>
<dbReference type="GO" id="GO:0006351">
    <property type="term" value="P:DNA-templated transcription"/>
    <property type="evidence" value="ECO:0007669"/>
    <property type="project" value="InterPro"/>
</dbReference>
<dbReference type="SUPFAM" id="SSF46785">
    <property type="entry name" value="Winged helix' DNA-binding domain"/>
    <property type="match status" value="1"/>
</dbReference>